<keyword evidence="1" id="KW-0472">Membrane</keyword>
<dbReference type="EMBL" id="AAOA02000002">
    <property type="protein sequence ID" value="EAQ98098.1"/>
    <property type="molecule type" value="Genomic_DNA"/>
</dbReference>
<proteinExistence type="predicted"/>
<gene>
    <name evidence="2" type="ORF">KT71_02587</name>
</gene>
<protein>
    <submittedName>
        <fullName evidence="2">Uncharacterized protein</fullName>
    </submittedName>
</protein>
<reference evidence="2 3" key="2">
    <citation type="journal article" date="2009" name="PLoS ONE">
        <title>The photosynthetic apparatus and its regulation in the aerobic gammaproteobacterium Congregibacter litoralis gen. nov., sp. nov.</title>
        <authorList>
            <person name="Spring S."/>
            <person name="Lunsdorf H."/>
            <person name="Fuchs B.M."/>
            <person name="Tindall B.J."/>
        </authorList>
    </citation>
    <scope>NUCLEOTIDE SEQUENCE [LARGE SCALE GENOMIC DNA]</scope>
    <source>
        <strain evidence="2">KT71</strain>
    </source>
</reference>
<feature type="transmembrane region" description="Helical" evidence="1">
    <location>
        <begin position="70"/>
        <end position="88"/>
    </location>
</feature>
<organism evidence="2 3">
    <name type="scientific">Congregibacter litoralis KT71</name>
    <dbReference type="NCBI Taxonomy" id="314285"/>
    <lineage>
        <taxon>Bacteria</taxon>
        <taxon>Pseudomonadati</taxon>
        <taxon>Pseudomonadota</taxon>
        <taxon>Gammaproteobacteria</taxon>
        <taxon>Cellvibrionales</taxon>
        <taxon>Halieaceae</taxon>
        <taxon>Congregibacter</taxon>
    </lineage>
</organism>
<evidence type="ECO:0000313" key="2">
    <source>
        <dbReference type="EMBL" id="EAQ98098.1"/>
    </source>
</evidence>
<accession>A4A729</accession>
<dbReference type="AlphaFoldDB" id="A4A729"/>
<dbReference type="Proteomes" id="UP000019205">
    <property type="component" value="Chromosome"/>
</dbReference>
<dbReference type="OrthoDB" id="5739690at2"/>
<reference evidence="2 3" key="1">
    <citation type="journal article" date="2007" name="Proc. Natl. Acad. Sci. U.S.A.">
        <title>Characterization of a marine gammaproteobacterium capable of aerobic anoxygenic photosynthesis.</title>
        <authorList>
            <person name="Fuchs B.M."/>
            <person name="Spring S."/>
            <person name="Teeling H."/>
            <person name="Quast C."/>
            <person name="Wulf J."/>
            <person name="Schattenhofer M."/>
            <person name="Yan S."/>
            <person name="Ferriera S."/>
            <person name="Johnson J."/>
            <person name="Glockner F.O."/>
            <person name="Amann R."/>
        </authorList>
    </citation>
    <scope>NUCLEOTIDE SEQUENCE [LARGE SCALE GENOMIC DNA]</scope>
    <source>
        <strain evidence="2">KT71</strain>
    </source>
</reference>
<dbReference type="RefSeq" id="WP_008292917.1">
    <property type="nucleotide sequence ID" value="NZ_CM002299.1"/>
</dbReference>
<keyword evidence="3" id="KW-1185">Reference proteome</keyword>
<keyword evidence="1" id="KW-0812">Transmembrane</keyword>
<keyword evidence="1" id="KW-1133">Transmembrane helix</keyword>
<comment type="caution">
    <text evidence="2">The sequence shown here is derived from an EMBL/GenBank/DDBJ whole genome shotgun (WGS) entry which is preliminary data.</text>
</comment>
<feature type="transmembrane region" description="Helical" evidence="1">
    <location>
        <begin position="45"/>
        <end position="63"/>
    </location>
</feature>
<dbReference type="eggNOG" id="ENOG50333YH">
    <property type="taxonomic scope" value="Bacteria"/>
</dbReference>
<dbReference type="HOGENOM" id="CLU_2493607_0_0_6"/>
<evidence type="ECO:0000313" key="3">
    <source>
        <dbReference type="Proteomes" id="UP000019205"/>
    </source>
</evidence>
<name>A4A729_9GAMM</name>
<evidence type="ECO:0000256" key="1">
    <source>
        <dbReference type="SAM" id="Phobius"/>
    </source>
</evidence>
<sequence length="89" mass="8897">MDEATQDSGLAQSSGEAIGGFLSGIPGALSDFFAGVGRGAGVNGMFDWVALVIGIALLIGAARGLRRGRIVGPLFSGFIAVALMGWAVS</sequence>